<dbReference type="InterPro" id="IPR011519">
    <property type="entry name" value="UnbV_ASPIC"/>
</dbReference>
<accession>A0A7S2WFS6</accession>
<sequence>MREFLLIIYGTLVTAQGSAQYGFQYPFKPVQFQDMSGNVEMKQDVATGPILTGAAVIDYDGDGFEDFVVQKGLFRNVNGEGRFVDVTKEAFGKGDALAGGTGYAAADLDNDGHTDLIVVRDGDDLAVYINQGDGTFKLVETTGLKGPVSALSIALADTDGNGCLDVFISARGDPPLKPKNRRNFENRFYKAVSCEAGNLVYEDATEASGLIDRAAEGTLAVAFNDFDKDGDLDLFAYNGNLVEPEVIQTPVVLYENDGKGKFTDVTEKVGLSKYNGYWMGVAFGDYSRNGFLDHAVTNLGMKKHKAVPLGSVKDSPNAVLMNDGDGHFVEGLSANRDHELFMDGAVQNFEFGWGAIGADWNLDTFDDWMYVGAVPLKPLLYSCPGRLFFTHALPGYRGKTYFKESSEVLNIDMSTKFTSGAAMIDVNNDNFADILVATAKFGKDVEFLGKKFGTIGWEGKGEPIVLLNKGNSNNGICIRLQGKKGSTNRDAIGARVEMFFGPPAAASVPAAVREVRCGSSFASTESKRLLFGLGDDKAANFRVVWPSGLTEYHAAVKTRAECYQWVEGDGHSQLAGVAQVLKGTISSYIFGDREKLEL</sequence>
<evidence type="ECO:0000259" key="3">
    <source>
        <dbReference type="Pfam" id="PF07593"/>
    </source>
</evidence>
<dbReference type="Pfam" id="PF07593">
    <property type="entry name" value="UnbV_ASPIC"/>
    <property type="match status" value="1"/>
</dbReference>
<evidence type="ECO:0000256" key="1">
    <source>
        <dbReference type="ARBA" id="ARBA00022729"/>
    </source>
</evidence>
<dbReference type="SUPFAM" id="SSF69318">
    <property type="entry name" value="Integrin alpha N-terminal domain"/>
    <property type="match status" value="2"/>
</dbReference>
<name>A0A7S2WFS6_9STRA</name>
<organism evidence="4">
    <name type="scientific">Mucochytrium quahogii</name>
    <dbReference type="NCBI Taxonomy" id="96639"/>
    <lineage>
        <taxon>Eukaryota</taxon>
        <taxon>Sar</taxon>
        <taxon>Stramenopiles</taxon>
        <taxon>Bigyra</taxon>
        <taxon>Labyrinthulomycetes</taxon>
        <taxon>Thraustochytrida</taxon>
        <taxon>Thraustochytriidae</taxon>
        <taxon>Mucochytrium</taxon>
    </lineage>
</organism>
<proteinExistence type="predicted"/>
<feature type="chain" id="PRO_5030974795" description="ASPIC/UnbV domain-containing protein" evidence="2">
    <location>
        <begin position="20"/>
        <end position="598"/>
    </location>
</feature>
<dbReference type="Gene3D" id="2.130.10.130">
    <property type="entry name" value="Integrin alpha, N-terminal"/>
    <property type="match status" value="1"/>
</dbReference>
<gene>
    <name evidence="4" type="ORF">QSP1433_LOCUS8270</name>
</gene>
<dbReference type="AlphaFoldDB" id="A0A7S2WFS6"/>
<dbReference type="Pfam" id="PF13517">
    <property type="entry name" value="FG-GAP_3"/>
    <property type="match status" value="2"/>
</dbReference>
<dbReference type="InterPro" id="IPR013517">
    <property type="entry name" value="FG-GAP"/>
</dbReference>
<keyword evidence="1 2" id="KW-0732">Signal</keyword>
<evidence type="ECO:0000313" key="4">
    <source>
        <dbReference type="EMBL" id="CAD9683990.1"/>
    </source>
</evidence>
<feature type="signal peptide" evidence="2">
    <location>
        <begin position="1"/>
        <end position="19"/>
    </location>
</feature>
<evidence type="ECO:0000256" key="2">
    <source>
        <dbReference type="SAM" id="SignalP"/>
    </source>
</evidence>
<dbReference type="InterPro" id="IPR028994">
    <property type="entry name" value="Integrin_alpha_N"/>
</dbReference>
<dbReference type="EMBL" id="HBHK01013158">
    <property type="protein sequence ID" value="CAD9683990.1"/>
    <property type="molecule type" value="Transcribed_RNA"/>
</dbReference>
<dbReference type="PANTHER" id="PTHR16026">
    <property type="entry name" value="CARTILAGE ACIDIC PROTEIN 1"/>
    <property type="match status" value="1"/>
</dbReference>
<reference evidence="4" key="1">
    <citation type="submission" date="2021-01" db="EMBL/GenBank/DDBJ databases">
        <authorList>
            <person name="Corre E."/>
            <person name="Pelletier E."/>
            <person name="Niang G."/>
            <person name="Scheremetjew M."/>
            <person name="Finn R."/>
            <person name="Kale V."/>
            <person name="Holt S."/>
            <person name="Cochrane G."/>
            <person name="Meng A."/>
            <person name="Brown T."/>
            <person name="Cohen L."/>
        </authorList>
    </citation>
    <scope>NUCLEOTIDE SEQUENCE</scope>
    <source>
        <strain evidence="4">NY070348D</strain>
    </source>
</reference>
<protein>
    <recommendedName>
        <fullName evidence="3">ASPIC/UnbV domain-containing protein</fullName>
    </recommendedName>
</protein>
<feature type="domain" description="ASPIC/UnbV" evidence="3">
    <location>
        <begin position="491"/>
        <end position="558"/>
    </location>
</feature>
<dbReference type="InterPro" id="IPR027039">
    <property type="entry name" value="Crtac1"/>
</dbReference>
<dbReference type="PANTHER" id="PTHR16026:SF0">
    <property type="entry name" value="CARTILAGE ACIDIC PROTEIN 1"/>
    <property type="match status" value="1"/>
</dbReference>